<evidence type="ECO:0000313" key="2">
    <source>
        <dbReference type="EMBL" id="JAS43833.1"/>
    </source>
</evidence>
<feature type="non-terminal residue" evidence="2">
    <location>
        <position position="1"/>
    </location>
</feature>
<feature type="transmembrane region" description="Helical" evidence="1">
    <location>
        <begin position="45"/>
        <end position="70"/>
    </location>
</feature>
<name>A0A1B6F1T6_9HEMI</name>
<proteinExistence type="predicted"/>
<keyword evidence="1" id="KW-0812">Transmembrane</keyword>
<sequence>KSCGQLSCHGSLPPRCSRVYCGCLRTSLDTNGRCVAVLMEDGDEISVAMVAILAVGSLSLLALLSCYICVFRQLCCQPPPSSKRHRVDSNCGPEGLQMGDTTQNVEISMTTDHEQVRICP</sequence>
<protein>
    <submittedName>
        <fullName evidence="2">Uncharacterized protein</fullName>
    </submittedName>
</protein>
<organism evidence="2">
    <name type="scientific">Cuerna arida</name>
    <dbReference type="NCBI Taxonomy" id="1464854"/>
    <lineage>
        <taxon>Eukaryota</taxon>
        <taxon>Metazoa</taxon>
        <taxon>Ecdysozoa</taxon>
        <taxon>Arthropoda</taxon>
        <taxon>Hexapoda</taxon>
        <taxon>Insecta</taxon>
        <taxon>Pterygota</taxon>
        <taxon>Neoptera</taxon>
        <taxon>Paraneoptera</taxon>
        <taxon>Hemiptera</taxon>
        <taxon>Auchenorrhyncha</taxon>
        <taxon>Membracoidea</taxon>
        <taxon>Cicadellidae</taxon>
        <taxon>Cicadellinae</taxon>
        <taxon>Proconiini</taxon>
        <taxon>Cuerna</taxon>
    </lineage>
</organism>
<dbReference type="AlphaFoldDB" id="A0A1B6F1T6"/>
<keyword evidence="1" id="KW-1133">Transmembrane helix</keyword>
<evidence type="ECO:0000256" key="1">
    <source>
        <dbReference type="SAM" id="Phobius"/>
    </source>
</evidence>
<accession>A0A1B6F1T6</accession>
<keyword evidence="1" id="KW-0472">Membrane</keyword>
<dbReference type="EMBL" id="GECZ01025936">
    <property type="protein sequence ID" value="JAS43833.1"/>
    <property type="molecule type" value="Transcribed_RNA"/>
</dbReference>
<gene>
    <name evidence="2" type="ORF">g.47530</name>
</gene>
<reference evidence="2" key="1">
    <citation type="submission" date="2015-11" db="EMBL/GenBank/DDBJ databases">
        <title>De novo transcriptome assembly of four potential Pierce s Disease insect vectors from Arizona vineyards.</title>
        <authorList>
            <person name="Tassone E.E."/>
        </authorList>
    </citation>
    <scope>NUCLEOTIDE SEQUENCE</scope>
</reference>